<dbReference type="AlphaFoldDB" id="A0A174WEH7"/>
<dbReference type="EMBL" id="CZBL01000016">
    <property type="protein sequence ID" value="CUQ45663.1"/>
    <property type="molecule type" value="Genomic_DNA"/>
</dbReference>
<evidence type="ECO:0000256" key="1">
    <source>
        <dbReference type="SAM" id="MobiDB-lite"/>
    </source>
</evidence>
<accession>A0A174WEH7</accession>
<dbReference type="RefSeq" id="WP_005805180.1">
    <property type="nucleotide sequence ID" value="NZ_CAXYLJ010000027.1"/>
</dbReference>
<proteinExistence type="predicted"/>
<organism evidence="3 4">
    <name type="scientific">Bacteroides caccae</name>
    <dbReference type="NCBI Taxonomy" id="47678"/>
    <lineage>
        <taxon>Bacteria</taxon>
        <taxon>Pseudomonadati</taxon>
        <taxon>Bacteroidota</taxon>
        <taxon>Bacteroidia</taxon>
        <taxon>Bacteroidales</taxon>
        <taxon>Bacteroidaceae</taxon>
        <taxon>Bacteroides</taxon>
    </lineage>
</organism>
<keyword evidence="2" id="KW-0472">Membrane</keyword>
<feature type="transmembrane region" description="Helical" evidence="2">
    <location>
        <begin position="44"/>
        <end position="61"/>
    </location>
</feature>
<gene>
    <name evidence="3" type="ORF">ERS852558_03465</name>
</gene>
<reference evidence="3 4" key="1">
    <citation type="submission" date="2015-09" db="EMBL/GenBank/DDBJ databases">
        <authorList>
            <consortium name="Pathogen Informatics"/>
        </authorList>
    </citation>
    <scope>NUCLEOTIDE SEQUENCE [LARGE SCALE GENOMIC DNA]</scope>
    <source>
        <strain evidence="3 4">2789STDY5834946</strain>
    </source>
</reference>
<name>A0A174WEH7_9BACE</name>
<keyword evidence="2" id="KW-0812">Transmembrane</keyword>
<evidence type="ECO:0000313" key="3">
    <source>
        <dbReference type="EMBL" id="CUQ45663.1"/>
    </source>
</evidence>
<feature type="compositionally biased region" description="Basic and acidic residues" evidence="1">
    <location>
        <begin position="23"/>
        <end position="37"/>
    </location>
</feature>
<keyword evidence="2" id="KW-1133">Transmembrane helix</keyword>
<dbReference type="Proteomes" id="UP000095725">
    <property type="component" value="Unassembled WGS sequence"/>
</dbReference>
<evidence type="ECO:0000256" key="2">
    <source>
        <dbReference type="SAM" id="Phobius"/>
    </source>
</evidence>
<feature type="region of interest" description="Disordered" evidence="1">
    <location>
        <begin position="1"/>
        <end position="37"/>
    </location>
</feature>
<evidence type="ECO:0000313" key="4">
    <source>
        <dbReference type="Proteomes" id="UP000095725"/>
    </source>
</evidence>
<protein>
    <submittedName>
        <fullName evidence="3">Conjugate transposon protein</fullName>
    </submittedName>
</protein>
<sequence>MEDKDLEMPEAVEETAVQPETGKAMRDEPEKEKKVLTPEEMEKRRKFIVIPVFVLVFLGVMY</sequence>